<evidence type="ECO:0000259" key="11">
    <source>
        <dbReference type="Pfam" id="PF00294"/>
    </source>
</evidence>
<evidence type="ECO:0000256" key="1">
    <source>
        <dbReference type="ARBA" id="ARBA00005380"/>
    </source>
</evidence>
<comment type="function">
    <text evidence="10">Catalyzes the ATP-dependent phosphorylation of 2-deoxy-D-ribose to 2-deoxy-D-ribose 5-phosphate (dRib-5P), allowing the use of deoxyribose as the sole carbon source.</text>
</comment>
<dbReference type="GO" id="GO:0006014">
    <property type="term" value="P:D-ribose metabolic process"/>
    <property type="evidence" value="ECO:0007669"/>
    <property type="project" value="InterPro"/>
</dbReference>
<keyword evidence="6 10" id="KW-0067">ATP-binding</keyword>
<feature type="site" description="Important for substrate specificity" evidence="10">
    <location>
        <position position="14"/>
    </location>
</feature>
<comment type="subunit">
    <text evidence="10">Homodimer.</text>
</comment>
<gene>
    <name evidence="10" type="primary">deoK</name>
    <name evidence="12" type="ORF">NE579_06245</name>
</gene>
<evidence type="ECO:0000256" key="2">
    <source>
        <dbReference type="ARBA" id="ARBA00022679"/>
    </source>
</evidence>
<dbReference type="PRINTS" id="PR00990">
    <property type="entry name" value="RIBOKINASE"/>
</dbReference>
<comment type="similarity">
    <text evidence="10">Belongs to the carbohydrate kinase PfkB family. Deoxyribokinase subfamily.</text>
</comment>
<dbReference type="AlphaFoldDB" id="A0AAW5JQ79"/>
<feature type="binding site" evidence="10">
    <location>
        <position position="190"/>
    </location>
    <ligand>
        <name>ATP</name>
        <dbReference type="ChEBI" id="CHEBI:30616"/>
    </ligand>
</feature>
<feature type="binding site" evidence="10">
    <location>
        <position position="300"/>
    </location>
    <ligand>
        <name>K(+)</name>
        <dbReference type="ChEBI" id="CHEBI:29103"/>
    </ligand>
</feature>
<keyword evidence="8 10" id="KW-0630">Potassium</keyword>
<evidence type="ECO:0000256" key="9">
    <source>
        <dbReference type="ARBA" id="ARBA00023277"/>
    </source>
</evidence>
<keyword evidence="9 10" id="KW-0119">Carbohydrate metabolism</keyword>
<dbReference type="RefSeq" id="WP_256303604.1">
    <property type="nucleotide sequence ID" value="NZ_JANFYS010000010.1"/>
</dbReference>
<dbReference type="EC" id="2.7.1.229" evidence="10"/>
<dbReference type="GO" id="GO:0046872">
    <property type="term" value="F:metal ion binding"/>
    <property type="evidence" value="ECO:0007669"/>
    <property type="project" value="UniProtKB-KW"/>
</dbReference>
<feature type="binding site" evidence="10">
    <location>
        <position position="146"/>
    </location>
    <ligand>
        <name>substrate</name>
    </ligand>
</feature>
<keyword evidence="5 10" id="KW-0418">Kinase</keyword>
<feature type="binding site" evidence="10">
    <location>
        <position position="259"/>
    </location>
    <ligand>
        <name>K(+)</name>
        <dbReference type="ChEBI" id="CHEBI:29103"/>
    </ligand>
</feature>
<proteinExistence type="inferred from homology"/>
<comment type="cofactor">
    <cofactor evidence="10">
        <name>Mg(2+)</name>
        <dbReference type="ChEBI" id="CHEBI:18420"/>
    </cofactor>
</comment>
<feature type="binding site" evidence="10">
    <location>
        <begin position="232"/>
        <end position="237"/>
    </location>
    <ligand>
        <name>ATP</name>
        <dbReference type="ChEBI" id="CHEBI:30616"/>
    </ligand>
</feature>
<dbReference type="PROSITE" id="PS00583">
    <property type="entry name" value="PFKB_KINASES_1"/>
    <property type="match status" value="1"/>
</dbReference>
<comment type="similarity">
    <text evidence="1">Belongs to the carbohydrate kinase pfkB family.</text>
</comment>
<reference evidence="12" key="1">
    <citation type="submission" date="2022-06" db="EMBL/GenBank/DDBJ databases">
        <title>Isolation of gut microbiota from human fecal samples.</title>
        <authorList>
            <person name="Pamer E.G."/>
            <person name="Barat B."/>
            <person name="Waligurski E."/>
            <person name="Medina S."/>
            <person name="Paddock L."/>
            <person name="Mostad J."/>
        </authorList>
    </citation>
    <scope>NUCLEOTIDE SEQUENCE</scope>
    <source>
        <strain evidence="12">DFI.9.91</strain>
    </source>
</reference>
<evidence type="ECO:0000256" key="4">
    <source>
        <dbReference type="ARBA" id="ARBA00022741"/>
    </source>
</evidence>
<comment type="subcellular location">
    <subcellularLocation>
        <location evidence="10">Cytoplasm</location>
    </subcellularLocation>
</comment>
<dbReference type="GO" id="GO:0005524">
    <property type="term" value="F:ATP binding"/>
    <property type="evidence" value="ECO:0007669"/>
    <property type="project" value="UniProtKB-UniRule"/>
</dbReference>
<feature type="binding site" evidence="10">
    <location>
        <position position="261"/>
    </location>
    <ligand>
        <name>K(+)</name>
        <dbReference type="ChEBI" id="CHEBI:29103"/>
    </ligand>
</feature>
<dbReference type="SUPFAM" id="SSF53613">
    <property type="entry name" value="Ribokinase-like"/>
    <property type="match status" value="1"/>
</dbReference>
<dbReference type="InterPro" id="IPR002139">
    <property type="entry name" value="Ribo/fructo_kinase"/>
</dbReference>
<keyword evidence="7 10" id="KW-0460">Magnesium</keyword>
<dbReference type="Proteomes" id="UP001204562">
    <property type="component" value="Unassembled WGS sequence"/>
</dbReference>
<evidence type="ECO:0000256" key="5">
    <source>
        <dbReference type="ARBA" id="ARBA00022777"/>
    </source>
</evidence>
<dbReference type="PANTHER" id="PTHR10584">
    <property type="entry name" value="SUGAR KINASE"/>
    <property type="match status" value="1"/>
</dbReference>
<dbReference type="EMBL" id="JANFYS010000010">
    <property type="protein sequence ID" value="MCQ4770064.1"/>
    <property type="molecule type" value="Genomic_DNA"/>
</dbReference>
<dbReference type="HAMAP" id="MF_01987">
    <property type="entry name" value="Ribokinase"/>
    <property type="match status" value="1"/>
</dbReference>
<dbReference type="CDD" id="cd01174">
    <property type="entry name" value="ribokinase"/>
    <property type="match status" value="1"/>
</dbReference>
<comment type="caution">
    <text evidence="12">The sequence shown here is derived from an EMBL/GenBank/DDBJ whole genome shotgun (WGS) entry which is preliminary data.</text>
</comment>
<evidence type="ECO:0000256" key="3">
    <source>
        <dbReference type="ARBA" id="ARBA00022723"/>
    </source>
</evidence>
<comment type="caution">
    <text evidence="10">Lacks conserved residue(s) required for the propagation of feature annotation.</text>
</comment>
<dbReference type="InterPro" id="IPR029056">
    <property type="entry name" value="Ribokinase-like"/>
</dbReference>
<dbReference type="Pfam" id="PF00294">
    <property type="entry name" value="PfkB"/>
    <property type="match status" value="1"/>
</dbReference>
<accession>A0AAW5JQ79</accession>
<keyword evidence="2 10" id="KW-0808">Transferase</keyword>
<evidence type="ECO:0000256" key="8">
    <source>
        <dbReference type="ARBA" id="ARBA00022958"/>
    </source>
</evidence>
<dbReference type="GO" id="GO:0005829">
    <property type="term" value="C:cytosol"/>
    <property type="evidence" value="ECO:0007669"/>
    <property type="project" value="TreeGrafter"/>
</dbReference>
<name>A0AAW5JQ79_9FIRM</name>
<keyword evidence="10" id="KW-0963">Cytoplasm</keyword>
<keyword evidence="3 10" id="KW-0479">Metal-binding</keyword>
<feature type="binding site" evidence="10">
    <location>
        <position position="298"/>
    </location>
    <ligand>
        <name>K(+)</name>
        <dbReference type="ChEBI" id="CHEBI:29103"/>
    </ligand>
</feature>
<dbReference type="InterPro" id="IPR011611">
    <property type="entry name" value="PfkB_dom"/>
</dbReference>
<keyword evidence="4 10" id="KW-0547">Nucleotide-binding</keyword>
<dbReference type="GO" id="GO:0004747">
    <property type="term" value="F:ribokinase activity"/>
    <property type="evidence" value="ECO:0007669"/>
    <property type="project" value="InterPro"/>
</dbReference>
<evidence type="ECO:0000256" key="6">
    <source>
        <dbReference type="ARBA" id="ARBA00022840"/>
    </source>
</evidence>
<feature type="binding site" evidence="10">
    <location>
        <begin position="14"/>
        <end position="16"/>
    </location>
    <ligand>
        <name>substrate</name>
    </ligand>
</feature>
<evidence type="ECO:0000313" key="12">
    <source>
        <dbReference type="EMBL" id="MCQ4770064.1"/>
    </source>
</evidence>
<evidence type="ECO:0000256" key="10">
    <source>
        <dbReference type="HAMAP-Rule" id="MF_01987"/>
    </source>
</evidence>
<feature type="binding site" evidence="10">
    <location>
        <begin position="42"/>
        <end position="46"/>
    </location>
    <ligand>
        <name>substrate</name>
    </ligand>
</feature>
<feature type="binding site" evidence="10">
    <location>
        <begin position="264"/>
        <end position="265"/>
    </location>
    <ligand>
        <name>ATP</name>
        <dbReference type="ChEBI" id="CHEBI:30616"/>
    </ligand>
</feature>
<feature type="binding site" evidence="10">
    <location>
        <position position="265"/>
    </location>
    <ligand>
        <name>substrate</name>
    </ligand>
</feature>
<feature type="active site" description="Proton acceptor" evidence="10">
    <location>
        <position position="265"/>
    </location>
</feature>
<evidence type="ECO:0000313" key="13">
    <source>
        <dbReference type="Proteomes" id="UP001204562"/>
    </source>
</evidence>
<dbReference type="Gene3D" id="3.40.1190.20">
    <property type="match status" value="1"/>
</dbReference>
<sequence>MLKRPHILVVGSFMMDLIATTERAPGPGETVAGTGFRTAPGGKGANQAVQCARLGAHVTMAGRVGDDAFGREALQSVRTAGVDLSRVTADPSAPTGVAHILVEDTPQGVQNRITIVPGANFTLTPADLAWMEDGVRAFDMVLLQFELPMDVVETAAGWAHAAGVPVMVNPAPAAPISDRLLACADYLSPNEHEAALLSGLPLRAGPAGVEAADLERVAAWFRARGVKELLVTLGENGAALAGTQGMLRVPCVPMERVADPTAAGDSFVGAFCTGLCAGLEREAALALASHTAALTVSRMGAQPSLPTLGEVQTLPRERGCRSVDPAALDPLAE</sequence>
<dbReference type="PANTHER" id="PTHR10584:SF166">
    <property type="entry name" value="RIBOKINASE"/>
    <property type="match status" value="1"/>
</dbReference>
<dbReference type="InterPro" id="IPR002173">
    <property type="entry name" value="Carboh/pur_kinase_PfkB_CS"/>
</dbReference>
<organism evidence="12 13">
    <name type="scientific">Intestinimonas massiliensis</name>
    <name type="common">ex Afouda et al. 2020</name>
    <dbReference type="NCBI Taxonomy" id="1673721"/>
    <lineage>
        <taxon>Bacteria</taxon>
        <taxon>Bacillati</taxon>
        <taxon>Bacillota</taxon>
        <taxon>Clostridia</taxon>
        <taxon>Eubacteriales</taxon>
        <taxon>Intestinimonas</taxon>
    </lineage>
</organism>
<feature type="binding site" evidence="10">
    <location>
        <position position="304"/>
    </location>
    <ligand>
        <name>K(+)</name>
        <dbReference type="ChEBI" id="CHEBI:29103"/>
    </ligand>
</feature>
<feature type="domain" description="Carbohydrate kinase PfkB" evidence="11">
    <location>
        <begin position="6"/>
        <end position="307"/>
    </location>
</feature>
<evidence type="ECO:0000256" key="7">
    <source>
        <dbReference type="ARBA" id="ARBA00022842"/>
    </source>
</evidence>
<dbReference type="InterPro" id="IPR011877">
    <property type="entry name" value="Ribokinase"/>
</dbReference>
<comment type="catalytic activity">
    <reaction evidence="10">
        <text>2-deoxy-D-ribose + ATP = 2-deoxy-D-ribose 5-phosphate + ADP + H(+)</text>
        <dbReference type="Rhea" id="RHEA:30871"/>
        <dbReference type="ChEBI" id="CHEBI:15378"/>
        <dbReference type="ChEBI" id="CHEBI:30616"/>
        <dbReference type="ChEBI" id="CHEBI:62877"/>
        <dbReference type="ChEBI" id="CHEBI:90761"/>
        <dbReference type="ChEBI" id="CHEBI:456216"/>
        <dbReference type="EC" id="2.7.1.229"/>
    </reaction>
</comment>
<protein>
    <recommendedName>
        <fullName evidence="10">Deoxyribokinase</fullName>
        <shortName evidence="10">dRK</shortName>
        <ecNumber evidence="10">2.7.1.229</ecNumber>
    </recommendedName>
    <alternativeName>
        <fullName evidence="10">ATP:2-deoxy-D-ribose 5-phosphotransferase</fullName>
    </alternativeName>
</protein>
<feature type="binding site" evidence="10">
    <location>
        <position position="295"/>
    </location>
    <ligand>
        <name>K(+)</name>
        <dbReference type="ChEBI" id="CHEBI:29103"/>
    </ligand>
</feature>